<comment type="caution">
    <text evidence="2">The sequence shown here is derived from an EMBL/GenBank/DDBJ whole genome shotgun (WGS) entry which is preliminary data.</text>
</comment>
<proteinExistence type="predicted"/>
<evidence type="ECO:0000256" key="1">
    <source>
        <dbReference type="SAM" id="Phobius"/>
    </source>
</evidence>
<keyword evidence="1" id="KW-1133">Transmembrane helix</keyword>
<dbReference type="AlphaFoldDB" id="A0A0A2LHN2"/>
<protein>
    <submittedName>
        <fullName evidence="2">Uncharacterized protein</fullName>
    </submittedName>
</protein>
<dbReference type="STRING" id="1406840.Q763_12665"/>
<keyword evidence="1" id="KW-0812">Transmembrane</keyword>
<keyword evidence="1" id="KW-0472">Membrane</keyword>
<sequence>MTDIGTGDNEKVLQKILDMKRLIMVLPIFFGISIIRGTVPIYHIIYQQFTNTQHHKLIGILLLGEGPQKEYFIP</sequence>
<evidence type="ECO:0000313" key="2">
    <source>
        <dbReference type="EMBL" id="KGO79697.1"/>
    </source>
</evidence>
<dbReference type="EMBL" id="JRLV01000015">
    <property type="protein sequence ID" value="KGO79697.1"/>
    <property type="molecule type" value="Genomic_DNA"/>
</dbReference>
<organism evidence="2 3">
    <name type="scientific">Flavobacterium beibuense F44-8</name>
    <dbReference type="NCBI Taxonomy" id="1406840"/>
    <lineage>
        <taxon>Bacteria</taxon>
        <taxon>Pseudomonadati</taxon>
        <taxon>Bacteroidota</taxon>
        <taxon>Flavobacteriia</taxon>
        <taxon>Flavobacteriales</taxon>
        <taxon>Flavobacteriaceae</taxon>
        <taxon>Flavobacterium</taxon>
    </lineage>
</organism>
<accession>A0A0A2LHN2</accession>
<keyword evidence="3" id="KW-1185">Reference proteome</keyword>
<name>A0A0A2LHN2_9FLAO</name>
<dbReference type="Proteomes" id="UP000030129">
    <property type="component" value="Unassembled WGS sequence"/>
</dbReference>
<evidence type="ECO:0000313" key="3">
    <source>
        <dbReference type="Proteomes" id="UP000030129"/>
    </source>
</evidence>
<reference evidence="2 3" key="1">
    <citation type="submission" date="2013-09" db="EMBL/GenBank/DDBJ databases">
        <authorList>
            <person name="Zeng Z."/>
            <person name="Chen C."/>
        </authorList>
    </citation>
    <scope>NUCLEOTIDE SEQUENCE [LARGE SCALE GENOMIC DNA]</scope>
    <source>
        <strain evidence="2 3">F44-8</strain>
    </source>
</reference>
<feature type="transmembrane region" description="Helical" evidence="1">
    <location>
        <begin position="22"/>
        <end position="45"/>
    </location>
</feature>
<gene>
    <name evidence="2" type="ORF">Q763_12665</name>
</gene>